<sequence length="74" mass="8302">MLLMLFLGSCRSLGPKGIEMRTQVLSLSLIWDDLHWLRFGTAGLASFEIFAKVWDLRVELSSEISCLDTIGLIS</sequence>
<accession>A0ABQ7B6C4</accession>
<dbReference type="EMBL" id="QGKV02001507">
    <property type="protein sequence ID" value="KAF3527789.1"/>
    <property type="molecule type" value="Genomic_DNA"/>
</dbReference>
<protein>
    <submittedName>
        <fullName evidence="1">Uncharacterized protein</fullName>
    </submittedName>
</protein>
<comment type="caution">
    <text evidence="1">The sequence shown here is derived from an EMBL/GenBank/DDBJ whole genome shotgun (WGS) entry which is preliminary data.</text>
</comment>
<evidence type="ECO:0000313" key="1">
    <source>
        <dbReference type="EMBL" id="KAF3527789.1"/>
    </source>
</evidence>
<gene>
    <name evidence="1" type="ORF">DY000_02040307</name>
</gene>
<organism evidence="1 2">
    <name type="scientific">Brassica cretica</name>
    <name type="common">Mustard</name>
    <dbReference type="NCBI Taxonomy" id="69181"/>
    <lineage>
        <taxon>Eukaryota</taxon>
        <taxon>Viridiplantae</taxon>
        <taxon>Streptophyta</taxon>
        <taxon>Embryophyta</taxon>
        <taxon>Tracheophyta</taxon>
        <taxon>Spermatophyta</taxon>
        <taxon>Magnoliopsida</taxon>
        <taxon>eudicotyledons</taxon>
        <taxon>Gunneridae</taxon>
        <taxon>Pentapetalae</taxon>
        <taxon>rosids</taxon>
        <taxon>malvids</taxon>
        <taxon>Brassicales</taxon>
        <taxon>Brassicaceae</taxon>
        <taxon>Brassiceae</taxon>
        <taxon>Brassica</taxon>
    </lineage>
</organism>
<name>A0ABQ7B6C4_BRACR</name>
<evidence type="ECO:0000313" key="2">
    <source>
        <dbReference type="Proteomes" id="UP000266723"/>
    </source>
</evidence>
<proteinExistence type="predicted"/>
<keyword evidence="2" id="KW-1185">Reference proteome</keyword>
<reference evidence="1 2" key="1">
    <citation type="journal article" date="2020" name="BMC Genomics">
        <title>Intraspecific diversification of the crop wild relative Brassica cretica Lam. using demographic model selection.</title>
        <authorList>
            <person name="Kioukis A."/>
            <person name="Michalopoulou V.A."/>
            <person name="Briers L."/>
            <person name="Pirintsos S."/>
            <person name="Studholme D.J."/>
            <person name="Pavlidis P."/>
            <person name="Sarris P.F."/>
        </authorList>
    </citation>
    <scope>NUCLEOTIDE SEQUENCE [LARGE SCALE GENOMIC DNA]</scope>
    <source>
        <strain evidence="2">cv. PFS-1207/04</strain>
    </source>
</reference>
<dbReference type="Proteomes" id="UP000266723">
    <property type="component" value="Unassembled WGS sequence"/>
</dbReference>